<feature type="domain" description="Histidine-specific methyltransferase SAM-dependent" evidence="3">
    <location>
        <begin position="27"/>
        <end position="333"/>
    </location>
</feature>
<dbReference type="InterPro" id="IPR035094">
    <property type="entry name" value="EgtD"/>
</dbReference>
<keyword evidence="1 4" id="KW-0489">Methyltransferase</keyword>
<accession>A0A839GT82</accession>
<keyword evidence="5" id="KW-1185">Reference proteome</keyword>
<proteinExistence type="predicted"/>
<keyword evidence="2 4" id="KW-0808">Transferase</keyword>
<reference evidence="4 5" key="1">
    <citation type="submission" date="2020-08" db="EMBL/GenBank/DDBJ databases">
        <title>Genomic Encyclopedia of Type Strains, Phase IV (KMG-IV): sequencing the most valuable type-strain genomes for metagenomic binning, comparative biology and taxonomic classification.</title>
        <authorList>
            <person name="Goeker M."/>
        </authorList>
    </citation>
    <scope>NUCLEOTIDE SEQUENCE [LARGE SCALE GENOMIC DNA]</scope>
    <source>
        <strain evidence="4 5">DSM 29854</strain>
    </source>
</reference>
<dbReference type="Pfam" id="PF10017">
    <property type="entry name" value="Methyltransf_33"/>
    <property type="match status" value="1"/>
</dbReference>
<dbReference type="NCBIfam" id="TIGR03438">
    <property type="entry name" value="egtD_ergothio"/>
    <property type="match status" value="1"/>
</dbReference>
<evidence type="ECO:0000259" key="3">
    <source>
        <dbReference type="Pfam" id="PF10017"/>
    </source>
</evidence>
<dbReference type="RefSeq" id="WP_182513370.1">
    <property type="nucleotide sequence ID" value="NZ_JACJIQ010000010.1"/>
</dbReference>
<dbReference type="GO" id="GO:0008168">
    <property type="term" value="F:methyltransferase activity"/>
    <property type="evidence" value="ECO:0007669"/>
    <property type="project" value="UniProtKB-KW"/>
</dbReference>
<dbReference type="GO" id="GO:0032259">
    <property type="term" value="P:methylation"/>
    <property type="evidence" value="ECO:0007669"/>
    <property type="project" value="UniProtKB-KW"/>
</dbReference>
<dbReference type="PANTHER" id="PTHR43397">
    <property type="entry name" value="ERGOTHIONEINE BIOSYNTHESIS PROTEIN 1"/>
    <property type="match status" value="1"/>
</dbReference>
<evidence type="ECO:0000313" key="4">
    <source>
        <dbReference type="EMBL" id="MBA9078016.1"/>
    </source>
</evidence>
<dbReference type="Proteomes" id="UP000563094">
    <property type="component" value="Unassembled WGS sequence"/>
</dbReference>
<gene>
    <name evidence="4" type="ORF">FHS90_002739</name>
</gene>
<dbReference type="InterPro" id="IPR051128">
    <property type="entry name" value="EgtD_Methyltrsf_superfamily"/>
</dbReference>
<dbReference type="Gene3D" id="3.40.50.150">
    <property type="entry name" value="Vaccinia Virus protein VP39"/>
    <property type="match status" value="1"/>
</dbReference>
<sequence length="336" mass="38352">MTPKATTSLQQFINLLPTNDQKDSGLAQDVAQGLSQFPKKLSSKFFYDARGSQLFQQIMELPEYYLTELEHEILDKQRKEILFAFGTQEPFQLVDLGAGDALKTKLLIKELVSQQTDFNFVPLDISPRQVEHLLEELQATYPTLKVTGLAAEYVQGLQWLNEQSPARKLLLFLGSNIGNFAPGEAQQFLCELRRKLSPQDRVLVGVDLRKDPEKIRRAYDDAAGVTSAFNLNLLHRINQELSADFALEQFQHFAEYDPVEGAMRSFLISKQPQEVHVQALQQTFSFEAWEAIHTENSYKYSLRQIHEMAAACQYEVEDYFTDTTHGFADILLKPLP</sequence>
<dbReference type="InterPro" id="IPR019257">
    <property type="entry name" value="MeTrfase_dom"/>
</dbReference>
<organism evidence="4 5">
    <name type="scientific">Rufibacter quisquiliarum</name>
    <dbReference type="NCBI Taxonomy" id="1549639"/>
    <lineage>
        <taxon>Bacteria</taxon>
        <taxon>Pseudomonadati</taxon>
        <taxon>Bacteroidota</taxon>
        <taxon>Cytophagia</taxon>
        <taxon>Cytophagales</taxon>
        <taxon>Hymenobacteraceae</taxon>
        <taxon>Rufibacter</taxon>
    </lineage>
</organism>
<evidence type="ECO:0000313" key="5">
    <source>
        <dbReference type="Proteomes" id="UP000563094"/>
    </source>
</evidence>
<dbReference type="PANTHER" id="PTHR43397:SF1">
    <property type="entry name" value="ERGOTHIONEINE BIOSYNTHESIS PROTEIN 1"/>
    <property type="match status" value="1"/>
</dbReference>
<dbReference type="InterPro" id="IPR017804">
    <property type="entry name" value="MeTrfase_EgtD-like"/>
</dbReference>
<protein>
    <submittedName>
        <fullName evidence="4">Dimethylhistidine N-methyltransferase</fullName>
    </submittedName>
</protein>
<dbReference type="SUPFAM" id="SSF53335">
    <property type="entry name" value="S-adenosyl-L-methionine-dependent methyltransferases"/>
    <property type="match status" value="1"/>
</dbReference>
<dbReference type="PIRSF" id="PIRSF018005">
    <property type="entry name" value="UCP018005"/>
    <property type="match status" value="1"/>
</dbReference>
<dbReference type="EMBL" id="JACJIQ010000010">
    <property type="protein sequence ID" value="MBA9078016.1"/>
    <property type="molecule type" value="Genomic_DNA"/>
</dbReference>
<evidence type="ECO:0000256" key="1">
    <source>
        <dbReference type="ARBA" id="ARBA00022603"/>
    </source>
</evidence>
<comment type="caution">
    <text evidence="4">The sequence shown here is derived from an EMBL/GenBank/DDBJ whole genome shotgun (WGS) entry which is preliminary data.</text>
</comment>
<dbReference type="InterPro" id="IPR029063">
    <property type="entry name" value="SAM-dependent_MTases_sf"/>
</dbReference>
<name>A0A839GT82_9BACT</name>
<evidence type="ECO:0000256" key="2">
    <source>
        <dbReference type="ARBA" id="ARBA00022679"/>
    </source>
</evidence>
<dbReference type="AlphaFoldDB" id="A0A839GT82"/>